<keyword evidence="2" id="KW-1185">Reference proteome</keyword>
<organism evidence="1 2">
    <name type="scientific">Portunus trituberculatus</name>
    <name type="common">Swimming crab</name>
    <name type="synonym">Neptunus trituberculatus</name>
    <dbReference type="NCBI Taxonomy" id="210409"/>
    <lineage>
        <taxon>Eukaryota</taxon>
        <taxon>Metazoa</taxon>
        <taxon>Ecdysozoa</taxon>
        <taxon>Arthropoda</taxon>
        <taxon>Crustacea</taxon>
        <taxon>Multicrustacea</taxon>
        <taxon>Malacostraca</taxon>
        <taxon>Eumalacostraca</taxon>
        <taxon>Eucarida</taxon>
        <taxon>Decapoda</taxon>
        <taxon>Pleocyemata</taxon>
        <taxon>Brachyura</taxon>
        <taxon>Eubrachyura</taxon>
        <taxon>Portunoidea</taxon>
        <taxon>Portunidae</taxon>
        <taxon>Portuninae</taxon>
        <taxon>Portunus</taxon>
    </lineage>
</organism>
<name>A0A5B7H1X6_PORTR</name>
<sequence>MQLISFIRRASIVATSPSSCPCVPPNVTSAIIDNMPACIVFSCKCEVIVLAVPGRRAANTLASLNVHGICFPSLNIAN</sequence>
<reference evidence="1 2" key="1">
    <citation type="submission" date="2019-05" db="EMBL/GenBank/DDBJ databases">
        <title>Another draft genome of Portunus trituberculatus and its Hox gene families provides insights of decapod evolution.</title>
        <authorList>
            <person name="Jeong J.-H."/>
            <person name="Song I."/>
            <person name="Kim S."/>
            <person name="Choi T."/>
            <person name="Kim D."/>
            <person name="Ryu S."/>
            <person name="Kim W."/>
        </authorList>
    </citation>
    <scope>NUCLEOTIDE SEQUENCE [LARGE SCALE GENOMIC DNA]</scope>
    <source>
        <tissue evidence="1">Muscle</tissue>
    </source>
</reference>
<comment type="caution">
    <text evidence="1">The sequence shown here is derived from an EMBL/GenBank/DDBJ whole genome shotgun (WGS) entry which is preliminary data.</text>
</comment>
<evidence type="ECO:0000313" key="2">
    <source>
        <dbReference type="Proteomes" id="UP000324222"/>
    </source>
</evidence>
<dbReference type="EMBL" id="VSRR010020498">
    <property type="protein sequence ID" value="MPC63178.1"/>
    <property type="molecule type" value="Genomic_DNA"/>
</dbReference>
<accession>A0A5B7H1X6</accession>
<dbReference type="Proteomes" id="UP000324222">
    <property type="component" value="Unassembled WGS sequence"/>
</dbReference>
<protein>
    <submittedName>
        <fullName evidence="1">Uncharacterized protein</fullName>
    </submittedName>
</protein>
<gene>
    <name evidence="1" type="ORF">E2C01_057272</name>
</gene>
<proteinExistence type="predicted"/>
<evidence type="ECO:0000313" key="1">
    <source>
        <dbReference type="EMBL" id="MPC63178.1"/>
    </source>
</evidence>
<dbReference type="AlphaFoldDB" id="A0A5B7H1X6"/>